<dbReference type="EMBL" id="LGRX02004533">
    <property type="protein sequence ID" value="KAK3280108.1"/>
    <property type="molecule type" value="Genomic_DNA"/>
</dbReference>
<keyword evidence="2" id="KW-1185">Reference proteome</keyword>
<accession>A0AAE0GLA1</accession>
<name>A0AAE0GLA1_9CHLO</name>
<dbReference type="Proteomes" id="UP001190700">
    <property type="component" value="Unassembled WGS sequence"/>
</dbReference>
<reference evidence="1 2" key="1">
    <citation type="journal article" date="2015" name="Genome Biol. Evol.">
        <title>Comparative Genomics of a Bacterivorous Green Alga Reveals Evolutionary Causalities and Consequences of Phago-Mixotrophic Mode of Nutrition.</title>
        <authorList>
            <person name="Burns J.A."/>
            <person name="Paasch A."/>
            <person name="Narechania A."/>
            <person name="Kim E."/>
        </authorList>
    </citation>
    <scope>NUCLEOTIDE SEQUENCE [LARGE SCALE GENOMIC DNA]</scope>
    <source>
        <strain evidence="1 2">PLY_AMNH</strain>
    </source>
</reference>
<dbReference type="AlphaFoldDB" id="A0AAE0GLA1"/>
<evidence type="ECO:0000313" key="2">
    <source>
        <dbReference type="Proteomes" id="UP001190700"/>
    </source>
</evidence>
<organism evidence="1 2">
    <name type="scientific">Cymbomonas tetramitiformis</name>
    <dbReference type="NCBI Taxonomy" id="36881"/>
    <lineage>
        <taxon>Eukaryota</taxon>
        <taxon>Viridiplantae</taxon>
        <taxon>Chlorophyta</taxon>
        <taxon>Pyramimonadophyceae</taxon>
        <taxon>Pyramimonadales</taxon>
        <taxon>Pyramimonadaceae</taxon>
        <taxon>Cymbomonas</taxon>
    </lineage>
</organism>
<proteinExistence type="predicted"/>
<feature type="non-terminal residue" evidence="1">
    <location>
        <position position="1"/>
    </location>
</feature>
<gene>
    <name evidence="1" type="ORF">CYMTET_12038</name>
</gene>
<protein>
    <submittedName>
        <fullName evidence="1">Uncharacterized protein</fullName>
    </submittedName>
</protein>
<comment type="caution">
    <text evidence="1">The sequence shown here is derived from an EMBL/GenBank/DDBJ whole genome shotgun (WGS) entry which is preliminary data.</text>
</comment>
<sequence length="183" mass="21995">VRMWDRQLGVLRARRAERARWRHHRLEMHATQQLEEELVKCHCFTTRELERVAQELQAEQNSFMQEWKAWEKKAKNQVLSRPLPKHWLPQVEPVTNKVYYLNTKAGTLHRNHPYMIKVIEYAKEELPKWKKALEGRLNMIQTHGERIKQRCRDIQQAIYDRLQEARQVVKSRAGRAAGIKSLR</sequence>
<evidence type="ECO:0000313" key="1">
    <source>
        <dbReference type="EMBL" id="KAK3280108.1"/>
    </source>
</evidence>